<name>A0A5E7UTR2_PSEFL</name>
<protein>
    <submittedName>
        <fullName evidence="1">Uncharacterized protein</fullName>
    </submittedName>
</protein>
<dbReference type="EMBL" id="CABVHU010000009">
    <property type="protein sequence ID" value="VVO13875.1"/>
    <property type="molecule type" value="Genomic_DNA"/>
</dbReference>
<proteinExistence type="predicted"/>
<dbReference type="Proteomes" id="UP000409037">
    <property type="component" value="Unassembled WGS sequence"/>
</dbReference>
<sequence>MANPLLSVGYLWMTPALALKFYPASQTPREGLARTTEFFLHNIKV</sequence>
<dbReference type="AlphaFoldDB" id="A0A5E7UTR2"/>
<accession>A0A5E7UTR2</accession>
<gene>
    <name evidence="1" type="ORF">PS833_03649</name>
</gene>
<evidence type="ECO:0000313" key="2">
    <source>
        <dbReference type="Proteomes" id="UP000409037"/>
    </source>
</evidence>
<organism evidence="1 2">
    <name type="scientific">Pseudomonas fluorescens</name>
    <dbReference type="NCBI Taxonomy" id="294"/>
    <lineage>
        <taxon>Bacteria</taxon>
        <taxon>Pseudomonadati</taxon>
        <taxon>Pseudomonadota</taxon>
        <taxon>Gammaproteobacteria</taxon>
        <taxon>Pseudomonadales</taxon>
        <taxon>Pseudomonadaceae</taxon>
        <taxon>Pseudomonas</taxon>
    </lineage>
</organism>
<reference evidence="1 2" key="1">
    <citation type="submission" date="2019-09" db="EMBL/GenBank/DDBJ databases">
        <authorList>
            <person name="Chandra G."/>
            <person name="Truman W A."/>
        </authorList>
    </citation>
    <scope>NUCLEOTIDE SEQUENCE [LARGE SCALE GENOMIC DNA]</scope>
    <source>
        <strain evidence="1">PS833</strain>
    </source>
</reference>
<evidence type="ECO:0000313" key="1">
    <source>
        <dbReference type="EMBL" id="VVO13875.1"/>
    </source>
</evidence>